<dbReference type="InterPro" id="IPR007237">
    <property type="entry name" value="CD20-like"/>
</dbReference>
<keyword evidence="7" id="KW-1185">Reference proteome</keyword>
<evidence type="ECO:0000256" key="3">
    <source>
        <dbReference type="ARBA" id="ARBA00022692"/>
    </source>
</evidence>
<comment type="similarity">
    <text evidence="2">Belongs to the MS4A family.</text>
</comment>
<dbReference type="InterPro" id="IPR030417">
    <property type="entry name" value="MS4A"/>
</dbReference>
<evidence type="ECO:0000313" key="8">
    <source>
        <dbReference type="RefSeq" id="XP_019511480.1"/>
    </source>
</evidence>
<dbReference type="Pfam" id="PF04103">
    <property type="entry name" value="CD20"/>
    <property type="match status" value="1"/>
</dbReference>
<dbReference type="GO" id="GO:0005802">
    <property type="term" value="C:trans-Golgi network"/>
    <property type="evidence" value="ECO:0007669"/>
    <property type="project" value="TreeGrafter"/>
</dbReference>
<feature type="transmembrane region" description="Helical" evidence="6">
    <location>
        <begin position="103"/>
        <end position="131"/>
    </location>
</feature>
<feature type="transmembrane region" description="Helical" evidence="6">
    <location>
        <begin position="214"/>
        <end position="234"/>
    </location>
</feature>
<evidence type="ECO:0000313" key="7">
    <source>
        <dbReference type="Proteomes" id="UP000694851"/>
    </source>
</evidence>
<dbReference type="AlphaFoldDB" id="A0A8B7SHT2"/>
<sequence length="274" mass="29448">MGKYCLQVAASRSGRSEFIFSSSTIMLSQPMTNGTVIIVTPSGIKLPQTETPKPTNQGQGILKKYLKAEVKVLGTIQILCGVMVLSLGIILKSTPLSSPFAQVFSTLLLAAYAILGALCFVISGSLSIITGKKSTKFLVQSSLAANILSCLFALVGFVLLSVNLAALSPALQTCYSNYENVSSEHHFPYYYDPHLDRDRSCTIINGLLAGTLSVMLSCTMLELCLAVLVAVIWWKQAHSDFPGGVLFQPLSHKDKIGMATKATLDPGYEELLTS</sequence>
<reference evidence="8" key="1">
    <citation type="submission" date="2025-08" db="UniProtKB">
        <authorList>
            <consortium name="RefSeq"/>
        </authorList>
    </citation>
    <scope>IDENTIFICATION</scope>
    <source>
        <tissue evidence="8">Muscle</tissue>
    </source>
</reference>
<keyword evidence="3 6" id="KW-0812">Transmembrane</keyword>
<dbReference type="RefSeq" id="XP_019511480.1">
    <property type="nucleotide sequence ID" value="XM_019655935.1"/>
</dbReference>
<evidence type="ECO:0000256" key="5">
    <source>
        <dbReference type="ARBA" id="ARBA00023136"/>
    </source>
</evidence>
<dbReference type="GO" id="GO:0005886">
    <property type="term" value="C:plasma membrane"/>
    <property type="evidence" value="ECO:0007669"/>
    <property type="project" value="TreeGrafter"/>
</dbReference>
<dbReference type="PANTHER" id="PTHR23320:SF135">
    <property type="entry name" value="MEMBRANE-SPANNING 4-DOMAINS SUBFAMILY A MEMBER 6A"/>
    <property type="match status" value="1"/>
</dbReference>
<evidence type="ECO:0000256" key="6">
    <source>
        <dbReference type="SAM" id="Phobius"/>
    </source>
</evidence>
<accession>A0A8B7SHT2</accession>
<dbReference type="OrthoDB" id="10071849at2759"/>
<evidence type="ECO:0000256" key="4">
    <source>
        <dbReference type="ARBA" id="ARBA00022989"/>
    </source>
</evidence>
<proteinExistence type="inferred from homology"/>
<organism evidence="7 8">
    <name type="scientific">Hipposideros armiger</name>
    <name type="common">Great Himalayan leaf-nosed bat</name>
    <dbReference type="NCBI Taxonomy" id="186990"/>
    <lineage>
        <taxon>Eukaryota</taxon>
        <taxon>Metazoa</taxon>
        <taxon>Chordata</taxon>
        <taxon>Craniata</taxon>
        <taxon>Vertebrata</taxon>
        <taxon>Euteleostomi</taxon>
        <taxon>Mammalia</taxon>
        <taxon>Eutheria</taxon>
        <taxon>Laurasiatheria</taxon>
        <taxon>Chiroptera</taxon>
        <taxon>Yinpterochiroptera</taxon>
        <taxon>Rhinolophoidea</taxon>
        <taxon>Hipposideridae</taxon>
        <taxon>Hipposideros</taxon>
    </lineage>
</organism>
<evidence type="ECO:0000256" key="1">
    <source>
        <dbReference type="ARBA" id="ARBA00004141"/>
    </source>
</evidence>
<dbReference type="GeneID" id="109389964"/>
<dbReference type="PANTHER" id="PTHR23320">
    <property type="entry name" value="MEMBRANE-SPANNING 4-DOMAINS SUBFAMILY A MS4A -RELATED"/>
    <property type="match status" value="1"/>
</dbReference>
<comment type="subcellular location">
    <subcellularLocation>
        <location evidence="1">Membrane</location>
        <topology evidence="1">Multi-pass membrane protein</topology>
    </subcellularLocation>
</comment>
<protein>
    <submittedName>
        <fullName evidence="8">Membrane-spanning 4-domains subfamily A member 6A-like</fullName>
    </submittedName>
</protein>
<name>A0A8B7SHT2_HIPAR</name>
<dbReference type="GO" id="GO:0007166">
    <property type="term" value="P:cell surface receptor signaling pathway"/>
    <property type="evidence" value="ECO:0007669"/>
    <property type="project" value="TreeGrafter"/>
</dbReference>
<dbReference type="KEGG" id="hai:109389964"/>
<evidence type="ECO:0000256" key="2">
    <source>
        <dbReference type="ARBA" id="ARBA00009565"/>
    </source>
</evidence>
<keyword evidence="4 6" id="KW-1133">Transmembrane helix</keyword>
<dbReference type="Proteomes" id="UP000694851">
    <property type="component" value="Unplaced"/>
</dbReference>
<feature type="transmembrane region" description="Helical" evidence="6">
    <location>
        <begin position="143"/>
        <end position="166"/>
    </location>
</feature>
<feature type="transmembrane region" description="Helical" evidence="6">
    <location>
        <begin position="72"/>
        <end position="91"/>
    </location>
</feature>
<gene>
    <name evidence="8" type="primary">LOC109389964</name>
</gene>
<keyword evidence="5 6" id="KW-0472">Membrane</keyword>